<comment type="cofactor">
    <cofactor evidence="5">
        <name>FAD</name>
        <dbReference type="ChEBI" id="CHEBI:57692"/>
    </cofactor>
    <text evidence="5">Binds 1 FAD per dimer.</text>
</comment>
<reference evidence="7" key="1">
    <citation type="journal article" date="2011" name="Environ. Microbiol.">
        <title>Genomic insights into the metabolic potential of the polycyclic aromatic hydrocarbon degrading sulfate-reducing Deltaproteobacterium N47.</title>
        <authorList>
            <person name="Bergmann F."/>
            <person name="Selesi D."/>
            <person name="Weinmaier T."/>
            <person name="Tischler P."/>
            <person name="Rattei T."/>
            <person name="Meckenstock R.U."/>
        </authorList>
    </citation>
    <scope>NUCLEOTIDE SEQUENCE</scope>
</reference>
<comment type="similarity">
    <text evidence="1">Belongs to the ETF alpha-subunit/FixB family.</text>
</comment>
<evidence type="ECO:0000256" key="4">
    <source>
        <dbReference type="ARBA" id="ARBA00022982"/>
    </source>
</evidence>
<evidence type="ECO:0000259" key="6">
    <source>
        <dbReference type="SMART" id="SM00893"/>
    </source>
</evidence>
<keyword evidence="5" id="KW-0274">FAD</keyword>
<dbReference type="GO" id="GO:0050660">
    <property type="term" value="F:flavin adenine dinucleotide binding"/>
    <property type="evidence" value="ECO:0007669"/>
    <property type="project" value="InterPro"/>
</dbReference>
<dbReference type="GO" id="GO:0033539">
    <property type="term" value="P:fatty acid beta-oxidation using acyl-CoA dehydrogenase"/>
    <property type="evidence" value="ECO:0007669"/>
    <property type="project" value="TreeGrafter"/>
</dbReference>
<dbReference type="GO" id="GO:0009055">
    <property type="term" value="F:electron transfer activity"/>
    <property type="evidence" value="ECO:0007669"/>
    <property type="project" value="InterPro"/>
</dbReference>
<dbReference type="Pfam" id="PF00766">
    <property type="entry name" value="ETF_alpha"/>
    <property type="match status" value="1"/>
</dbReference>
<dbReference type="PANTHER" id="PTHR43153:SF1">
    <property type="entry name" value="ELECTRON TRANSFER FLAVOPROTEIN SUBUNIT ALPHA, MITOCHONDRIAL"/>
    <property type="match status" value="1"/>
</dbReference>
<dbReference type="InterPro" id="IPR001308">
    <property type="entry name" value="ETF_a/FixB"/>
</dbReference>
<dbReference type="SUPFAM" id="SSF52402">
    <property type="entry name" value="Adenine nucleotide alpha hydrolases-like"/>
    <property type="match status" value="1"/>
</dbReference>
<dbReference type="InterPro" id="IPR014729">
    <property type="entry name" value="Rossmann-like_a/b/a_fold"/>
</dbReference>
<gene>
    <name evidence="7" type="ORF">N47_G38750</name>
</gene>
<name>E1YDA7_9BACT</name>
<feature type="binding site" evidence="5">
    <location>
        <position position="291"/>
    </location>
    <ligand>
        <name>FAD</name>
        <dbReference type="ChEBI" id="CHEBI:57692"/>
    </ligand>
</feature>
<dbReference type="Gene3D" id="3.40.50.620">
    <property type="entry name" value="HUPs"/>
    <property type="match status" value="1"/>
</dbReference>
<evidence type="ECO:0000313" key="7">
    <source>
        <dbReference type="EMBL" id="CBX28551.1"/>
    </source>
</evidence>
<proteinExistence type="inferred from homology"/>
<feature type="domain" description="Electron transfer flavoprotein alpha/beta-subunit N-terminal" evidence="6">
    <location>
        <begin position="5"/>
        <end position="193"/>
    </location>
</feature>
<feature type="binding site" evidence="5">
    <location>
        <begin position="270"/>
        <end position="277"/>
    </location>
    <ligand>
        <name>FAD</name>
        <dbReference type="ChEBI" id="CHEBI:57692"/>
    </ligand>
</feature>
<dbReference type="PANTHER" id="PTHR43153">
    <property type="entry name" value="ELECTRON TRANSFER FLAVOPROTEIN ALPHA"/>
    <property type="match status" value="1"/>
</dbReference>
<dbReference type="FunFam" id="3.40.50.1220:FF:000004">
    <property type="entry name" value="Electron transfer flavoprotein"/>
    <property type="match status" value="1"/>
</dbReference>
<dbReference type="InterPro" id="IPR014731">
    <property type="entry name" value="ETF_asu_C"/>
</dbReference>
<dbReference type="InterPro" id="IPR014730">
    <property type="entry name" value="ETF_a/b_N"/>
</dbReference>
<sequence>MSFQIFAYILHKDGAVDDTAGEMIAAAKKIDPAASLTAIVVGSKIDSVCNSLTASFKEVWKIDNDALSYPNSEVIRGLLAGIIPKGNILLVPHDHFGMDLSPGLSIKLDGAYLPDAIDFDGVDGGKLKAVRQEFSGQVSTHVLCDISGGAVITTRPGSFAAAEAGAAGGSVVDKTADALAGGMPGGKRRFVEVIEAEMGDVDITKSDILVSIGRGIGEQENIEITEELAKAMGGDLSCSRPIIDAKWLEKSRQVGTSGKTVKPKVYMALGISGSFQHLGGIKGSPFMVAINKNPNAPIFQIADIGIVEDLLEFVPVLTEKINESK</sequence>
<dbReference type="SMART" id="SM00893">
    <property type="entry name" value="ETF"/>
    <property type="match status" value="1"/>
</dbReference>
<evidence type="ECO:0000256" key="1">
    <source>
        <dbReference type="ARBA" id="ARBA00005817"/>
    </source>
</evidence>
<dbReference type="Pfam" id="PF01012">
    <property type="entry name" value="ETF"/>
    <property type="match status" value="1"/>
</dbReference>
<dbReference type="AlphaFoldDB" id="E1YDA7"/>
<protein>
    <recommendedName>
        <fullName evidence="6">Electron transfer flavoprotein alpha/beta-subunit N-terminal domain-containing protein</fullName>
    </recommendedName>
</protein>
<keyword evidence="3" id="KW-0285">Flavoprotein</keyword>
<dbReference type="PIRSF" id="PIRSF000089">
    <property type="entry name" value="Electra_flavoP_a"/>
    <property type="match status" value="1"/>
</dbReference>
<dbReference type="Gene3D" id="3.40.50.1220">
    <property type="entry name" value="TPP-binding domain"/>
    <property type="match status" value="1"/>
</dbReference>
<evidence type="ECO:0000256" key="5">
    <source>
        <dbReference type="PIRSR" id="PIRSR000089-1"/>
    </source>
</evidence>
<evidence type="ECO:0000256" key="3">
    <source>
        <dbReference type="ARBA" id="ARBA00022630"/>
    </source>
</evidence>
<feature type="binding site" evidence="5">
    <location>
        <position position="214"/>
    </location>
    <ligand>
        <name>FAD</name>
        <dbReference type="ChEBI" id="CHEBI:57692"/>
    </ligand>
</feature>
<feature type="binding site" evidence="5">
    <location>
        <begin position="239"/>
        <end position="240"/>
    </location>
    <ligand>
        <name>FAD</name>
        <dbReference type="ChEBI" id="CHEBI:57692"/>
    </ligand>
</feature>
<feature type="binding site" evidence="5">
    <location>
        <begin position="253"/>
        <end position="257"/>
    </location>
    <ligand>
        <name>FAD</name>
        <dbReference type="ChEBI" id="CHEBI:57692"/>
    </ligand>
</feature>
<accession>E1YDA7</accession>
<keyword evidence="4" id="KW-0249">Electron transport</keyword>
<evidence type="ECO:0000256" key="2">
    <source>
        <dbReference type="ARBA" id="ARBA00022448"/>
    </source>
</evidence>
<dbReference type="EMBL" id="FR695868">
    <property type="protein sequence ID" value="CBX28551.1"/>
    <property type="molecule type" value="Genomic_DNA"/>
</dbReference>
<organism evidence="7">
    <name type="scientific">uncultured Desulfobacterium sp</name>
    <dbReference type="NCBI Taxonomy" id="201089"/>
    <lineage>
        <taxon>Bacteria</taxon>
        <taxon>Pseudomonadati</taxon>
        <taxon>Thermodesulfobacteriota</taxon>
        <taxon>Desulfobacteria</taxon>
        <taxon>Desulfobacterales</taxon>
        <taxon>Desulfobacteriaceae</taxon>
        <taxon>Desulfobacterium</taxon>
        <taxon>environmental samples</taxon>
    </lineage>
</organism>
<keyword evidence="2" id="KW-0813">Transport</keyword>
<dbReference type="InterPro" id="IPR029035">
    <property type="entry name" value="DHS-like_NAD/FAD-binding_dom"/>
</dbReference>
<dbReference type="SUPFAM" id="SSF52467">
    <property type="entry name" value="DHS-like NAD/FAD-binding domain"/>
    <property type="match status" value="1"/>
</dbReference>